<feature type="transmembrane region" description="Helical" evidence="2">
    <location>
        <begin position="264"/>
        <end position="283"/>
    </location>
</feature>
<feature type="compositionally biased region" description="Polar residues" evidence="1">
    <location>
        <begin position="241"/>
        <end position="257"/>
    </location>
</feature>
<reference evidence="3" key="1">
    <citation type="submission" date="2010-02" db="EMBL/GenBank/DDBJ databases">
        <title>Complete sequence of Aciduliprofundum boonei T469.</title>
        <authorList>
            <consortium name="US DOE Joint Genome Institute"/>
            <person name="Lucas S."/>
            <person name="Copeland A."/>
            <person name="Lapidus A."/>
            <person name="Cheng J.-F."/>
            <person name="Bruce D."/>
            <person name="Goodwin L."/>
            <person name="Pitluck S."/>
            <person name="Saunders E."/>
            <person name="Detter J.C."/>
            <person name="Han C."/>
            <person name="Tapia R."/>
            <person name="Land M."/>
            <person name="Hauser L."/>
            <person name="Kyrpides N."/>
            <person name="Mikhailova N."/>
            <person name="Flores G."/>
            <person name="Reysenbach A.-L."/>
            <person name="Woyke T."/>
        </authorList>
    </citation>
    <scope>NUCLEOTIDE SEQUENCE</scope>
    <source>
        <strain evidence="3">T469</strain>
    </source>
</reference>
<dbReference type="NCBIfam" id="TIGR03024">
    <property type="entry name" value="arch_PEF_CTERM"/>
    <property type="match status" value="1"/>
</dbReference>
<dbReference type="Gene3D" id="2.60.40.1260">
    <property type="entry name" value="Lamin Tail domain"/>
    <property type="match status" value="1"/>
</dbReference>
<dbReference type="Proteomes" id="UP000001400">
    <property type="component" value="Chromosome"/>
</dbReference>
<dbReference type="eggNOG" id="arCOG08231">
    <property type="taxonomic scope" value="Archaea"/>
</dbReference>
<dbReference type="SUPFAM" id="SSF74853">
    <property type="entry name" value="Lamin A/C globular tail domain"/>
    <property type="match status" value="1"/>
</dbReference>
<sequence>MSGLREDKGFVENRIYKKKFPRYKMRNAFHGTKFAFIFVIILVVIVLSSSWAYSSITSQRNTRENLSDNYDATANHVVINEVYYDVKSGYSEPQCEWIELYNPTSSEVNISGWILTDNPYFNTTRYEGYWVFPSGTKIAAGGYILIVHDATYKGQFSELFPGVTPDFDTNTSNSIPDVSIEGNLQMANTGDDIHLFDSSKNEIDVMWYGNGGDMGSTNAAKDVSEGHSLARYYNAEDTDNPSHNFYDESSPTPRAQNTQSIPELNAFFILVVAASIVVIVRLFKKKH</sequence>
<dbReference type="InterPro" id="IPR036415">
    <property type="entry name" value="Lamin_tail_dom_sf"/>
</dbReference>
<gene>
    <name evidence="3" type="ordered locus">Aboo_0163</name>
</gene>
<accession>B5IEI3</accession>
<feature type="transmembrane region" description="Helical" evidence="2">
    <location>
        <begin position="34"/>
        <end position="53"/>
    </location>
</feature>
<protein>
    <submittedName>
        <fullName evidence="3">Uncharacterized protein</fullName>
    </submittedName>
</protein>
<proteinExistence type="predicted"/>
<dbReference type="STRING" id="439481.Aboo_0163"/>
<dbReference type="InterPro" id="IPR001322">
    <property type="entry name" value="Lamin_tail_dom"/>
</dbReference>
<dbReference type="KEGG" id="abi:Aboo_0163"/>
<dbReference type="RefSeq" id="WP_008084985.1">
    <property type="nucleotide sequence ID" value="NC_013926.1"/>
</dbReference>
<dbReference type="GeneID" id="8827101"/>
<evidence type="ECO:0000313" key="4">
    <source>
        <dbReference type="Proteomes" id="UP000001400"/>
    </source>
</evidence>
<dbReference type="OrthoDB" id="148134at2157"/>
<dbReference type="HOGENOM" id="CLU_968373_0_0_2"/>
<dbReference type="Pfam" id="PF00932">
    <property type="entry name" value="LTD"/>
    <property type="match status" value="1"/>
</dbReference>
<dbReference type="InterPro" id="IPR017474">
    <property type="entry name" value="PEF_CTERM_C"/>
</dbReference>
<evidence type="ECO:0000256" key="1">
    <source>
        <dbReference type="SAM" id="MobiDB-lite"/>
    </source>
</evidence>
<keyword evidence="4" id="KW-1185">Reference proteome</keyword>
<dbReference type="AlphaFoldDB" id="B5IEI3"/>
<dbReference type="PROSITE" id="PS51841">
    <property type="entry name" value="LTD"/>
    <property type="match status" value="1"/>
</dbReference>
<evidence type="ECO:0000313" key="3">
    <source>
        <dbReference type="EMBL" id="ADD07975.1"/>
    </source>
</evidence>
<name>B5IEI3_ACIB4</name>
<keyword evidence="2" id="KW-0812">Transmembrane</keyword>
<organism evidence="3 4">
    <name type="scientific">Aciduliprofundum boonei (strain DSM 19572 / T469)</name>
    <dbReference type="NCBI Taxonomy" id="439481"/>
    <lineage>
        <taxon>Archaea</taxon>
        <taxon>Methanobacteriati</taxon>
        <taxon>Thermoplasmatota</taxon>
        <taxon>DHVE2 group</taxon>
        <taxon>Candidatus Aciduliprofundum</taxon>
    </lineage>
</organism>
<keyword evidence="2" id="KW-0472">Membrane</keyword>
<feature type="region of interest" description="Disordered" evidence="1">
    <location>
        <begin position="238"/>
        <end position="257"/>
    </location>
</feature>
<keyword evidence="2" id="KW-1133">Transmembrane helix</keyword>
<dbReference type="EMBL" id="CP001941">
    <property type="protein sequence ID" value="ADD07975.1"/>
    <property type="molecule type" value="Genomic_DNA"/>
</dbReference>
<evidence type="ECO:0000256" key="2">
    <source>
        <dbReference type="SAM" id="Phobius"/>
    </source>
</evidence>